<dbReference type="GO" id="GO:0008641">
    <property type="term" value="F:ubiquitin-like modifier activating enzyme activity"/>
    <property type="evidence" value="ECO:0007669"/>
    <property type="project" value="InterPro"/>
</dbReference>
<evidence type="ECO:0000259" key="4">
    <source>
        <dbReference type="Pfam" id="PF00899"/>
    </source>
</evidence>
<dbReference type="GO" id="GO:0016779">
    <property type="term" value="F:nucleotidyltransferase activity"/>
    <property type="evidence" value="ECO:0007669"/>
    <property type="project" value="TreeGrafter"/>
</dbReference>
<evidence type="ECO:0000256" key="2">
    <source>
        <dbReference type="ARBA" id="ARBA00022741"/>
    </source>
</evidence>
<dbReference type="GO" id="GO:0005524">
    <property type="term" value="F:ATP binding"/>
    <property type="evidence" value="ECO:0007669"/>
    <property type="project" value="UniProtKB-KW"/>
</dbReference>
<dbReference type="GO" id="GO:0005829">
    <property type="term" value="C:cytosol"/>
    <property type="evidence" value="ECO:0007669"/>
    <property type="project" value="TreeGrafter"/>
</dbReference>
<dbReference type="SUPFAM" id="SSF69572">
    <property type="entry name" value="Activating enzymes of the ubiquitin-like proteins"/>
    <property type="match status" value="1"/>
</dbReference>
<keyword evidence="3" id="KW-0067">ATP-binding</keyword>
<keyword evidence="2" id="KW-0547">Nucleotide-binding</keyword>
<accession>A0A381YCV8</accession>
<dbReference type="GO" id="GO:0004792">
    <property type="term" value="F:thiosulfate-cyanide sulfurtransferase activity"/>
    <property type="evidence" value="ECO:0007669"/>
    <property type="project" value="TreeGrafter"/>
</dbReference>
<organism evidence="5">
    <name type="scientific">marine metagenome</name>
    <dbReference type="NCBI Taxonomy" id="408172"/>
    <lineage>
        <taxon>unclassified sequences</taxon>
        <taxon>metagenomes</taxon>
        <taxon>ecological metagenomes</taxon>
    </lineage>
</organism>
<dbReference type="NCBIfam" id="NF004281">
    <property type="entry name" value="PRK05690.1"/>
    <property type="match status" value="1"/>
</dbReference>
<sequence>MLPELDIEGQEKLGQASVLVIGLGGLGSPAALYLAASGIGEITLVDDDVVDLSNLQRQIAHREATIGKPKVASAGNTIQQISSETCIHMIEHRLNGDDLLKAVGHADVVVDATDNIESRYQINDACLSARTPLVSGAAIRMEGQVAVFDPRESDSPCYRCLYDQGDSDNLNCADNGVLAPVVGIIGTIQAMEAIKIISGIGETLCGYVLYMDAKHMEWRRLKLPKNPRCLSCGSMR</sequence>
<dbReference type="PANTHER" id="PTHR10953">
    <property type="entry name" value="UBIQUITIN-ACTIVATING ENZYME E1"/>
    <property type="match status" value="1"/>
</dbReference>
<evidence type="ECO:0000313" key="5">
    <source>
        <dbReference type="EMBL" id="SVA74267.1"/>
    </source>
</evidence>
<dbReference type="GO" id="GO:0008146">
    <property type="term" value="F:sulfotransferase activity"/>
    <property type="evidence" value="ECO:0007669"/>
    <property type="project" value="TreeGrafter"/>
</dbReference>
<protein>
    <recommendedName>
        <fullName evidence="4">THIF-type NAD/FAD binding fold domain-containing protein</fullName>
    </recommendedName>
</protein>
<dbReference type="InterPro" id="IPR035985">
    <property type="entry name" value="Ubiquitin-activating_enz"/>
</dbReference>
<dbReference type="EMBL" id="UINC01017813">
    <property type="protein sequence ID" value="SVA74267.1"/>
    <property type="molecule type" value="Genomic_DNA"/>
</dbReference>
<name>A0A381YCV8_9ZZZZ</name>
<evidence type="ECO:0000256" key="1">
    <source>
        <dbReference type="ARBA" id="ARBA00022679"/>
    </source>
</evidence>
<dbReference type="CDD" id="cd00757">
    <property type="entry name" value="ThiF_MoeB_HesA_family"/>
    <property type="match status" value="1"/>
</dbReference>
<feature type="domain" description="THIF-type NAD/FAD binding fold" evidence="4">
    <location>
        <begin position="2"/>
        <end position="230"/>
    </location>
</feature>
<dbReference type="FunFam" id="3.40.50.720:FF:000033">
    <property type="entry name" value="Adenylyltransferase and sulfurtransferase MOCS3"/>
    <property type="match status" value="1"/>
</dbReference>
<gene>
    <name evidence="5" type="ORF">METZ01_LOCUS127121</name>
</gene>
<dbReference type="Gene3D" id="3.40.50.720">
    <property type="entry name" value="NAD(P)-binding Rossmann-like Domain"/>
    <property type="match status" value="1"/>
</dbReference>
<keyword evidence="1" id="KW-0808">Transferase</keyword>
<proteinExistence type="predicted"/>
<reference evidence="5" key="1">
    <citation type="submission" date="2018-05" db="EMBL/GenBank/DDBJ databases">
        <authorList>
            <person name="Lanie J.A."/>
            <person name="Ng W.-L."/>
            <person name="Kazmierczak K.M."/>
            <person name="Andrzejewski T.M."/>
            <person name="Davidsen T.M."/>
            <person name="Wayne K.J."/>
            <person name="Tettelin H."/>
            <person name="Glass J.I."/>
            <person name="Rusch D."/>
            <person name="Podicherti R."/>
            <person name="Tsui H.-C.T."/>
            <person name="Winkler M.E."/>
        </authorList>
    </citation>
    <scope>NUCLEOTIDE SEQUENCE</scope>
</reference>
<evidence type="ECO:0000256" key="3">
    <source>
        <dbReference type="ARBA" id="ARBA00022840"/>
    </source>
</evidence>
<dbReference type="AlphaFoldDB" id="A0A381YCV8"/>
<dbReference type="PANTHER" id="PTHR10953:SF102">
    <property type="entry name" value="ADENYLYLTRANSFERASE AND SULFURTRANSFERASE MOCS3"/>
    <property type="match status" value="1"/>
</dbReference>
<dbReference type="InterPro" id="IPR045886">
    <property type="entry name" value="ThiF/MoeB/HesA"/>
</dbReference>
<dbReference type="Pfam" id="PF00899">
    <property type="entry name" value="ThiF"/>
    <property type="match status" value="1"/>
</dbReference>
<dbReference type="InterPro" id="IPR000594">
    <property type="entry name" value="ThiF_NAD_FAD-bd"/>
</dbReference>